<evidence type="ECO:0000313" key="10">
    <source>
        <dbReference type="Proteomes" id="UP000032483"/>
    </source>
</evidence>
<proteinExistence type="inferred from homology"/>
<evidence type="ECO:0000313" key="9">
    <source>
        <dbReference type="EMBL" id="KJF39978.1"/>
    </source>
</evidence>
<sequence length="225" mass="24649">MHQKQNPAGFYTKGEEIFNAVSHGAGSVLAIGGTGALVALAAALANWRTVLICLVYGLSLVVLYTMSTLYHAFPFEGVKRLFRVFDHSSIYLLIAGSYTPFTLILLDGTWKGPVICGVVWAAALLGVTLNAVSVERFEKFSMLLYIAMGWAVVFAVGDVVRALPSAGFWLLLLGGVSYTGGIVFYTWHKKGRVHYMHGVWHLFVLLGSVLHYLCILLYVLPRAYA</sequence>
<feature type="transmembrane region" description="Helical" evidence="8">
    <location>
        <begin position="143"/>
        <end position="160"/>
    </location>
</feature>
<dbReference type="GO" id="GO:0046872">
    <property type="term" value="F:metal ion binding"/>
    <property type="evidence" value="ECO:0007669"/>
    <property type="project" value="UniProtKB-KW"/>
</dbReference>
<feature type="transmembrane region" description="Helical" evidence="8">
    <location>
        <begin position="199"/>
        <end position="220"/>
    </location>
</feature>
<evidence type="ECO:0000256" key="1">
    <source>
        <dbReference type="ARBA" id="ARBA00004651"/>
    </source>
</evidence>
<dbReference type="PANTHER" id="PTHR20855:SF3">
    <property type="entry name" value="LD03007P"/>
    <property type="match status" value="1"/>
</dbReference>
<evidence type="ECO:0000256" key="6">
    <source>
        <dbReference type="ARBA" id="ARBA00023136"/>
    </source>
</evidence>
<keyword evidence="5 8" id="KW-1133">Transmembrane helix</keyword>
<keyword evidence="7" id="KW-0479">Metal-binding</keyword>
<evidence type="ECO:0000256" key="3">
    <source>
        <dbReference type="ARBA" id="ARBA00022475"/>
    </source>
</evidence>
<dbReference type="InterPro" id="IPR005744">
    <property type="entry name" value="Hy-lIII"/>
</dbReference>
<dbReference type="GO" id="GO:0005886">
    <property type="term" value="C:plasma membrane"/>
    <property type="evidence" value="ECO:0007669"/>
    <property type="project" value="UniProtKB-SubCell"/>
</dbReference>
<keyword evidence="4 8" id="KW-0812">Transmembrane</keyword>
<dbReference type="PANTHER" id="PTHR20855">
    <property type="entry name" value="ADIPOR/PROGESTIN RECEPTOR-RELATED"/>
    <property type="match status" value="1"/>
</dbReference>
<reference evidence="9" key="1">
    <citation type="submission" date="2015-02" db="EMBL/GenBank/DDBJ databases">
        <title>A novel member of the family Ruminococcaceae isolated from human feces.</title>
        <authorList>
            <person name="Shkoporov A.N."/>
            <person name="Chaplin A.V."/>
            <person name="Motuzova O.V."/>
            <person name="Kafarskaia L.I."/>
            <person name="Khokhlova E.V."/>
            <person name="Efimov B.A."/>
        </authorList>
    </citation>
    <scope>NUCLEOTIDE SEQUENCE [LARGE SCALE GENOMIC DNA]</scope>
    <source>
        <strain evidence="9">585-1</strain>
    </source>
</reference>
<dbReference type="EMBL" id="JXXK01000011">
    <property type="protein sequence ID" value="KJF39978.1"/>
    <property type="molecule type" value="Genomic_DNA"/>
</dbReference>
<protein>
    <submittedName>
        <fullName evidence="9">Hemolysin III</fullName>
    </submittedName>
</protein>
<keyword evidence="3" id="KW-1003">Cell membrane</keyword>
<gene>
    <name evidence="9" type="ORF">TQ39_09515</name>
</gene>
<feature type="binding site" evidence="7">
    <location>
        <position position="197"/>
    </location>
    <ligand>
        <name>Zn(2+)</name>
        <dbReference type="ChEBI" id="CHEBI:29105"/>
    </ligand>
</feature>
<dbReference type="RefSeq" id="WP_050005356.1">
    <property type="nucleotide sequence ID" value="NZ_DAWBJP010000032.1"/>
</dbReference>
<evidence type="ECO:0000256" key="4">
    <source>
        <dbReference type="ARBA" id="ARBA00022692"/>
    </source>
</evidence>
<dbReference type="AlphaFoldDB" id="A0A0D8J2G7"/>
<dbReference type="GO" id="GO:0140911">
    <property type="term" value="F:pore-forming activity"/>
    <property type="evidence" value="ECO:0007669"/>
    <property type="project" value="InterPro"/>
</dbReference>
<keyword evidence="7" id="KW-0862">Zinc</keyword>
<feature type="transmembrane region" description="Helical" evidence="8">
    <location>
        <begin position="112"/>
        <end position="131"/>
    </location>
</feature>
<feature type="transmembrane region" description="Helical" evidence="8">
    <location>
        <begin position="49"/>
        <end position="70"/>
    </location>
</feature>
<keyword evidence="10" id="KW-1185">Reference proteome</keyword>
<dbReference type="NCBIfam" id="TIGR01065">
    <property type="entry name" value="hlyIII"/>
    <property type="match status" value="1"/>
</dbReference>
<feature type="binding site" evidence="7">
    <location>
        <position position="71"/>
    </location>
    <ligand>
        <name>Zn(2+)</name>
        <dbReference type="ChEBI" id="CHEBI:29105"/>
    </ligand>
</feature>
<keyword evidence="6 8" id="KW-0472">Membrane</keyword>
<organism evidence="9 10">
    <name type="scientific">Ruthenibacterium lactatiformans</name>
    <dbReference type="NCBI Taxonomy" id="1550024"/>
    <lineage>
        <taxon>Bacteria</taxon>
        <taxon>Bacillati</taxon>
        <taxon>Bacillota</taxon>
        <taxon>Clostridia</taxon>
        <taxon>Eubacteriales</taxon>
        <taxon>Oscillospiraceae</taxon>
        <taxon>Ruthenibacterium</taxon>
    </lineage>
</organism>
<accession>A0A0D8J2G7</accession>
<comment type="caution">
    <text evidence="9">The sequence shown here is derived from an EMBL/GenBank/DDBJ whole genome shotgun (WGS) entry which is preliminary data.</text>
</comment>
<dbReference type="Proteomes" id="UP000032483">
    <property type="component" value="Unassembled WGS sequence"/>
</dbReference>
<comment type="subcellular location">
    <subcellularLocation>
        <location evidence="1">Cell membrane</location>
        <topology evidence="1">Multi-pass membrane protein</topology>
    </subcellularLocation>
</comment>
<evidence type="ECO:0000256" key="2">
    <source>
        <dbReference type="ARBA" id="ARBA00008488"/>
    </source>
</evidence>
<comment type="similarity">
    <text evidence="2">Belongs to the UPF0073 (Hly-III) family.</text>
</comment>
<dbReference type="GeneID" id="42856823"/>
<feature type="transmembrane region" description="Helical" evidence="8">
    <location>
        <begin position="166"/>
        <end position="187"/>
    </location>
</feature>
<feature type="binding site" evidence="7">
    <location>
        <position position="201"/>
    </location>
    <ligand>
        <name>Zn(2+)</name>
        <dbReference type="ChEBI" id="CHEBI:29105"/>
    </ligand>
</feature>
<dbReference type="Pfam" id="PF03006">
    <property type="entry name" value="HlyIII"/>
    <property type="match status" value="1"/>
</dbReference>
<evidence type="ECO:0000256" key="7">
    <source>
        <dbReference type="PIRSR" id="PIRSR604254-1"/>
    </source>
</evidence>
<dbReference type="InterPro" id="IPR004254">
    <property type="entry name" value="AdipoR/HlyIII-related"/>
</dbReference>
<name>A0A0D8J2G7_9FIRM</name>
<evidence type="ECO:0000256" key="8">
    <source>
        <dbReference type="SAM" id="Phobius"/>
    </source>
</evidence>
<feature type="transmembrane region" description="Helical" evidence="8">
    <location>
        <begin position="21"/>
        <end position="43"/>
    </location>
</feature>
<feature type="transmembrane region" description="Helical" evidence="8">
    <location>
        <begin position="90"/>
        <end position="106"/>
    </location>
</feature>
<evidence type="ECO:0000256" key="5">
    <source>
        <dbReference type="ARBA" id="ARBA00022989"/>
    </source>
</evidence>
<dbReference type="PATRIC" id="fig|1550024.3.peg.2167"/>